<evidence type="ECO:0000313" key="3">
    <source>
        <dbReference type="Proteomes" id="UP001189429"/>
    </source>
</evidence>
<evidence type="ECO:0000313" key="2">
    <source>
        <dbReference type="EMBL" id="CAK0796384.1"/>
    </source>
</evidence>
<feature type="compositionally biased region" description="Basic residues" evidence="1">
    <location>
        <begin position="142"/>
        <end position="155"/>
    </location>
</feature>
<gene>
    <name evidence="2" type="ORF">PCOR1329_LOCUS5779</name>
</gene>
<feature type="compositionally biased region" description="Low complexity" evidence="1">
    <location>
        <begin position="181"/>
        <end position="200"/>
    </location>
</feature>
<feature type="non-terminal residue" evidence="2">
    <location>
        <position position="235"/>
    </location>
</feature>
<accession>A0ABN9PT77</accession>
<proteinExistence type="predicted"/>
<reference evidence="2" key="1">
    <citation type="submission" date="2023-10" db="EMBL/GenBank/DDBJ databases">
        <authorList>
            <person name="Chen Y."/>
            <person name="Shah S."/>
            <person name="Dougan E. K."/>
            <person name="Thang M."/>
            <person name="Chan C."/>
        </authorList>
    </citation>
    <scope>NUCLEOTIDE SEQUENCE [LARGE SCALE GENOMIC DNA]</scope>
</reference>
<dbReference type="Proteomes" id="UP001189429">
    <property type="component" value="Unassembled WGS sequence"/>
</dbReference>
<comment type="caution">
    <text evidence="2">The sequence shown here is derived from an EMBL/GenBank/DDBJ whole genome shotgun (WGS) entry which is preliminary data.</text>
</comment>
<feature type="non-terminal residue" evidence="2">
    <location>
        <position position="1"/>
    </location>
</feature>
<organism evidence="2 3">
    <name type="scientific">Prorocentrum cordatum</name>
    <dbReference type="NCBI Taxonomy" id="2364126"/>
    <lineage>
        <taxon>Eukaryota</taxon>
        <taxon>Sar</taxon>
        <taxon>Alveolata</taxon>
        <taxon>Dinophyceae</taxon>
        <taxon>Prorocentrales</taxon>
        <taxon>Prorocentraceae</taxon>
        <taxon>Prorocentrum</taxon>
    </lineage>
</organism>
<sequence length="235" mass="24944">AAERQRMPPKEKRGIHDHAKKLHQAATFSERIQAIGYNSGTWSSKEDEKFGIEKLSAAHSRQGYARCKRMFADTEVDMELDAATRGAAADKKRKVDSEVDGFLAEAQGTAVAGQPSALLAAPASGPPRQGAKAGSLSQLVVVRKKQRARRGRRGRGGAAGRPGPGRLQQQRQRQRGGGVTLPARRPAPLGRAARGAPAAGCISSPGLWPPRVPALLVAASWRPRDSSLPPGPPPL</sequence>
<protein>
    <submittedName>
        <fullName evidence="2">Uncharacterized protein</fullName>
    </submittedName>
</protein>
<evidence type="ECO:0000256" key="1">
    <source>
        <dbReference type="SAM" id="MobiDB-lite"/>
    </source>
</evidence>
<feature type="compositionally biased region" description="Low complexity" evidence="1">
    <location>
        <begin position="118"/>
        <end position="127"/>
    </location>
</feature>
<name>A0ABN9PT77_9DINO</name>
<feature type="region of interest" description="Disordered" evidence="1">
    <location>
        <begin position="118"/>
        <end position="209"/>
    </location>
</feature>
<keyword evidence="3" id="KW-1185">Reference proteome</keyword>
<dbReference type="EMBL" id="CAUYUJ010001536">
    <property type="protein sequence ID" value="CAK0796384.1"/>
    <property type="molecule type" value="Genomic_DNA"/>
</dbReference>